<sequence>MLTSLDDNQGYSGMFYLKTLIILLLPVKVIEREHIVNVYHAILVDVPQGQKQVTPVHVNHWGSDLDLNPEDLEVEETSKVLDHDLTIKASHIAEPDSSSLPTGQYTSVVEADNSSGAHIHDNKRIGDLLPGTRYGAFSSPHRIPVSESPDALDLVNAIPTVLNDPIVKLSSDKSGRAVEFDTKQAGPMRYTNNRADTGGYREKIHGGTGLQGDGYVDHSAAFIEFHEPLSAFFVPTSTSTDTLLTSDEVYDYFVCADIVSRPRE</sequence>
<proteinExistence type="predicted"/>
<dbReference type="GO" id="GO:0005975">
    <property type="term" value="P:carbohydrate metabolic process"/>
    <property type="evidence" value="ECO:0007669"/>
    <property type="project" value="InterPro"/>
</dbReference>
<dbReference type="HOGENOM" id="CLU_028297_0_0_1"/>
<evidence type="ECO:0000313" key="2">
    <source>
        <dbReference type="Proteomes" id="UP000054538"/>
    </source>
</evidence>
<protein>
    <submittedName>
        <fullName evidence="1">Uncharacterized protein</fullName>
    </submittedName>
</protein>
<dbReference type="GO" id="GO:0030246">
    <property type="term" value="F:carbohydrate binding"/>
    <property type="evidence" value="ECO:0007669"/>
    <property type="project" value="InterPro"/>
</dbReference>
<keyword evidence="2" id="KW-1185">Reference proteome</keyword>
<dbReference type="EMBL" id="KN824934">
    <property type="protein sequence ID" value="KIK97472.1"/>
    <property type="molecule type" value="Genomic_DNA"/>
</dbReference>
<dbReference type="Gene3D" id="2.70.98.10">
    <property type="match status" value="1"/>
</dbReference>
<dbReference type="AlphaFoldDB" id="A0A0D0DH81"/>
<dbReference type="OrthoDB" id="274691at2759"/>
<accession>A0A0D0DH81</accession>
<organism evidence="1 2">
    <name type="scientific">Paxillus rubicundulus Ve08.2h10</name>
    <dbReference type="NCBI Taxonomy" id="930991"/>
    <lineage>
        <taxon>Eukaryota</taxon>
        <taxon>Fungi</taxon>
        <taxon>Dikarya</taxon>
        <taxon>Basidiomycota</taxon>
        <taxon>Agaricomycotina</taxon>
        <taxon>Agaricomycetes</taxon>
        <taxon>Agaricomycetidae</taxon>
        <taxon>Boletales</taxon>
        <taxon>Paxilineae</taxon>
        <taxon>Paxillaceae</taxon>
        <taxon>Paxillus</taxon>
    </lineage>
</organism>
<name>A0A0D0DH81_9AGAM</name>
<dbReference type="STRING" id="930991.A0A0D0DH81"/>
<dbReference type="InParanoid" id="A0A0D0DH81"/>
<reference evidence="1 2" key="1">
    <citation type="submission" date="2014-04" db="EMBL/GenBank/DDBJ databases">
        <authorList>
            <consortium name="DOE Joint Genome Institute"/>
            <person name="Kuo A."/>
            <person name="Kohler A."/>
            <person name="Jargeat P."/>
            <person name="Nagy L.G."/>
            <person name="Floudas D."/>
            <person name="Copeland A."/>
            <person name="Barry K.W."/>
            <person name="Cichocki N."/>
            <person name="Veneault-Fourrey C."/>
            <person name="LaButti K."/>
            <person name="Lindquist E.A."/>
            <person name="Lipzen A."/>
            <person name="Lundell T."/>
            <person name="Morin E."/>
            <person name="Murat C."/>
            <person name="Sun H."/>
            <person name="Tunlid A."/>
            <person name="Henrissat B."/>
            <person name="Grigoriev I.V."/>
            <person name="Hibbett D.S."/>
            <person name="Martin F."/>
            <person name="Nordberg H.P."/>
            <person name="Cantor M.N."/>
            <person name="Hua S.X."/>
        </authorList>
    </citation>
    <scope>NUCLEOTIDE SEQUENCE [LARGE SCALE GENOMIC DNA]</scope>
    <source>
        <strain evidence="1 2">Ve08.2h10</strain>
    </source>
</reference>
<gene>
    <name evidence="1" type="ORF">PAXRUDRAFT_764544</name>
</gene>
<reference evidence="2" key="2">
    <citation type="submission" date="2015-01" db="EMBL/GenBank/DDBJ databases">
        <title>Evolutionary Origins and Diversification of the Mycorrhizal Mutualists.</title>
        <authorList>
            <consortium name="DOE Joint Genome Institute"/>
            <consortium name="Mycorrhizal Genomics Consortium"/>
            <person name="Kohler A."/>
            <person name="Kuo A."/>
            <person name="Nagy L.G."/>
            <person name="Floudas D."/>
            <person name="Copeland A."/>
            <person name="Barry K.W."/>
            <person name="Cichocki N."/>
            <person name="Veneault-Fourrey C."/>
            <person name="LaButti K."/>
            <person name="Lindquist E.A."/>
            <person name="Lipzen A."/>
            <person name="Lundell T."/>
            <person name="Morin E."/>
            <person name="Murat C."/>
            <person name="Riley R."/>
            <person name="Ohm R."/>
            <person name="Sun H."/>
            <person name="Tunlid A."/>
            <person name="Henrissat B."/>
            <person name="Grigoriev I.V."/>
            <person name="Hibbett D.S."/>
            <person name="Martin F."/>
        </authorList>
    </citation>
    <scope>NUCLEOTIDE SEQUENCE [LARGE SCALE GENOMIC DNA]</scope>
    <source>
        <strain evidence="2">Ve08.2h10</strain>
    </source>
</reference>
<dbReference type="InterPro" id="IPR014718">
    <property type="entry name" value="GH-type_carb-bd"/>
</dbReference>
<evidence type="ECO:0000313" key="1">
    <source>
        <dbReference type="EMBL" id="KIK97472.1"/>
    </source>
</evidence>
<dbReference type="SUPFAM" id="SSF74650">
    <property type="entry name" value="Galactose mutarotase-like"/>
    <property type="match status" value="1"/>
</dbReference>
<dbReference type="Proteomes" id="UP000054538">
    <property type="component" value="Unassembled WGS sequence"/>
</dbReference>
<dbReference type="GO" id="GO:0003824">
    <property type="term" value="F:catalytic activity"/>
    <property type="evidence" value="ECO:0007669"/>
    <property type="project" value="InterPro"/>
</dbReference>
<dbReference type="InterPro" id="IPR011013">
    <property type="entry name" value="Gal_mutarotase_sf_dom"/>
</dbReference>